<evidence type="ECO:0000313" key="1">
    <source>
        <dbReference type="EMBL" id="CAE75945.1"/>
    </source>
</evidence>
<reference evidence="1" key="2">
    <citation type="submission" date="2003-11" db="EMBL/GenBank/DDBJ databases">
        <authorList>
            <person name="Han B."/>
            <person name="Feng Q."/>
            <person name="Huang Y.C."/>
            <person name="Li Y."/>
            <person name="Zhu J.J."/>
            <person name="Zhao Q."/>
            <person name="Hu X."/>
            <person name="Liu Y.L."/>
            <person name="Mu J."/>
            <person name="Yu Z."/>
            <person name="Chen L."/>
            <person name="Fan D.L."/>
            <person name="Weng Q.J."/>
            <person name="Zhang L."/>
            <person name="Lu Y.Q."/>
            <person name="Yu S.L."/>
            <person name="Liu X.H."/>
            <person name="Lu T.T."/>
            <person name="Zhang Y.J."/>
            <person name="Lu Y."/>
            <person name="Li C."/>
            <person name="Li T."/>
            <person name="Zhang Y."/>
            <person name="Hu H."/>
            <person name="Jia P.X."/>
            <person name="Qian Y.M."/>
            <person name="Ying K."/>
            <person name="Zhou B."/>
            <person name="Chen Z.H."/>
            <person name="Hao P."/>
            <person name="Zhang L."/>
            <person name="Wu M."/>
            <person name="Zhang R.Q."/>
            <person name="Guan J.P."/>
            <person name="Fu G."/>
            <person name="Wang S.Y."/>
            <person name="Ren S.X."/>
            <person name="Lv G."/>
            <person name="Lin W."/>
            <person name="Gu W.Q."/>
            <person name="Zhu G.F."/>
            <person name="Tu Y.F."/>
            <person name="Jia J."/>
            <person name="Yin H.F."/>
            <person name="Zhang Y."/>
            <person name="Cai Z."/>
            <person name="Chen J."/>
            <person name="Kang H."/>
            <person name="Chen X.Y."/>
            <person name="Shao C.Y."/>
            <person name="Sun Y."/>
            <person name="Hu Q.P."/>
            <person name="Zhang X.L."/>
            <person name="Zhang W."/>
            <person name="Wang L.J."/>
            <person name="Ding C.W."/>
            <person name="Sheng H.H."/>
            <person name="Gu J.L."/>
            <person name="Chen S.T."/>
            <person name="Ni L."/>
            <person name="Zhu F.H."/>
            <person name="Hong G.F."/>
        </authorList>
    </citation>
    <scope>NUCLEOTIDE SEQUENCE</scope>
</reference>
<dbReference type="AlphaFoldDB" id="Q6MWJ2"/>
<accession>Q6MWJ2</accession>
<protein>
    <submittedName>
        <fullName evidence="1">B1159F04.8 protein</fullName>
    </submittedName>
</protein>
<gene>
    <name evidence="1" type="primary">B1159F04.8</name>
</gene>
<reference evidence="1" key="1">
    <citation type="journal article" date="2002" name="Nature">
        <title>Sequence and analysis of rice chromosome 4.</title>
        <authorList>
            <person name="Feng Q."/>
            <person name="Zhang Y."/>
            <person name="Hao P."/>
            <person name="Wang S."/>
            <person name="Fu G."/>
            <person name="Huang Y."/>
            <person name="Li Y."/>
            <person name="Zhu J."/>
            <person name="Liu Y."/>
            <person name="Hu X."/>
            <person name="Jia P."/>
            <person name="Zhang Y."/>
            <person name="Zhao Q."/>
            <person name="Ying K."/>
            <person name="Yu S."/>
            <person name="Tang Y."/>
            <person name="Weng Q."/>
            <person name="Zhang L."/>
            <person name="Lu Y."/>
            <person name="Mu J."/>
            <person name="Lu Y."/>
            <person name="Zhang L.S."/>
            <person name="Yu Z."/>
            <person name="Fan D."/>
            <person name="Liu X."/>
            <person name="Lu T."/>
            <person name="Li C."/>
            <person name="Wu Y."/>
            <person name="Sun T."/>
            <person name="Lei H."/>
            <person name="Li T."/>
            <person name="Hu H."/>
            <person name="Guan J."/>
            <person name="Wu M."/>
            <person name="Zhang R."/>
            <person name="Zhou B."/>
            <person name="Chen Z."/>
            <person name="Chen L."/>
            <person name="Jin Z."/>
            <person name="Wang R."/>
            <person name="Yin H."/>
            <person name="Cai Z."/>
            <person name="Ren S."/>
            <person name="Lv G."/>
            <person name="Gu W."/>
            <person name="Zhu G."/>
            <person name="Tu Y."/>
            <person name="Jia J."/>
            <person name="Zhang Y."/>
            <person name="Chen J."/>
            <person name="Kang H."/>
            <person name="Chen X."/>
            <person name="Shao C."/>
            <person name="Sun Y."/>
            <person name="Hu Q."/>
            <person name="Zhang X."/>
            <person name="Zhang W."/>
            <person name="Wang L."/>
            <person name="Ding C."/>
            <person name="Sheng H."/>
            <person name="Gu J."/>
            <person name="Chen S."/>
            <person name="Ni L."/>
            <person name="Zhu F."/>
            <person name="Chen W."/>
            <person name="Lan L."/>
            <person name="Lai Y."/>
            <person name="Cheng Z."/>
            <person name="Gu M."/>
            <person name="Jiang J."/>
            <person name="Li J."/>
            <person name="Hong G."/>
            <person name="Xue Y."/>
            <person name="Han B."/>
        </authorList>
    </citation>
    <scope>NUCLEOTIDE SEQUENCE [LARGE SCALE GENOMIC DNA]</scope>
</reference>
<proteinExistence type="predicted"/>
<sequence>MERTSRHLERDLEAWRMSEYVQDKVEAQTKSTSKFVQLYPHDMNTLLCFEFARLYHILHGEYGLEVITKPLPYLEFSLALARYVFLHPRHTWNMARTVMASPRFKLNAVVTNIERTPPRGTIPLYWTD</sequence>
<dbReference type="EMBL" id="BX842603">
    <property type="protein sequence ID" value="CAE75945.1"/>
    <property type="molecule type" value="Genomic_DNA"/>
</dbReference>
<name>Q6MWJ2_ORYSJ</name>
<organism evidence="1">
    <name type="scientific">Oryza sativa subsp. japonica</name>
    <name type="common">Rice</name>
    <dbReference type="NCBI Taxonomy" id="39947"/>
    <lineage>
        <taxon>Eukaryota</taxon>
        <taxon>Viridiplantae</taxon>
        <taxon>Streptophyta</taxon>
        <taxon>Embryophyta</taxon>
        <taxon>Tracheophyta</taxon>
        <taxon>Spermatophyta</taxon>
        <taxon>Magnoliopsida</taxon>
        <taxon>Liliopsida</taxon>
        <taxon>Poales</taxon>
        <taxon>Poaceae</taxon>
        <taxon>BOP clade</taxon>
        <taxon>Oryzoideae</taxon>
        <taxon>Oryzeae</taxon>
        <taxon>Oryzinae</taxon>
        <taxon>Oryza</taxon>
        <taxon>Oryza sativa</taxon>
    </lineage>
</organism>